<keyword evidence="3" id="KW-1185">Reference proteome</keyword>
<dbReference type="PROSITE" id="PS51318">
    <property type="entry name" value="TAT"/>
    <property type="match status" value="1"/>
</dbReference>
<dbReference type="InterPro" id="IPR013830">
    <property type="entry name" value="SGNH_hydro"/>
</dbReference>
<dbReference type="Gene3D" id="3.40.50.1110">
    <property type="entry name" value="SGNH hydrolase"/>
    <property type="match status" value="1"/>
</dbReference>
<evidence type="ECO:0000259" key="1">
    <source>
        <dbReference type="Pfam" id="PF13472"/>
    </source>
</evidence>
<protein>
    <submittedName>
        <fullName evidence="2">Tat pathway signal sequence domain protein</fullName>
    </submittedName>
</protein>
<dbReference type="eggNOG" id="COG2755">
    <property type="taxonomic scope" value="Bacteria"/>
</dbReference>
<gene>
    <name evidence="2" type="ordered locus">BFO_0291</name>
</gene>
<proteinExistence type="predicted"/>
<dbReference type="STRING" id="203275.BFO_0291"/>
<dbReference type="PANTHER" id="PTHR30383">
    <property type="entry name" value="THIOESTERASE 1/PROTEASE 1/LYSOPHOSPHOLIPASE L1"/>
    <property type="match status" value="1"/>
</dbReference>
<dbReference type="HOGENOM" id="CLU_051989_5_2_10"/>
<dbReference type="EMBL" id="CP003191">
    <property type="protein sequence ID" value="AEW22150.1"/>
    <property type="molecule type" value="Genomic_DNA"/>
</dbReference>
<dbReference type="PATRIC" id="fig|203275.8.peg.265"/>
<feature type="domain" description="SGNH hydrolase-type esterase" evidence="1">
    <location>
        <begin position="55"/>
        <end position="245"/>
    </location>
</feature>
<dbReference type="InterPro" id="IPR006311">
    <property type="entry name" value="TAT_signal"/>
</dbReference>
<dbReference type="AlphaFoldDB" id="G8UJL5"/>
<dbReference type="InterPro" id="IPR051532">
    <property type="entry name" value="Ester_Hydrolysis_Enzymes"/>
</dbReference>
<dbReference type="SUPFAM" id="SSF52266">
    <property type="entry name" value="SGNH hydrolase"/>
    <property type="match status" value="1"/>
</dbReference>
<dbReference type="Proteomes" id="UP000005436">
    <property type="component" value="Chromosome"/>
</dbReference>
<dbReference type="CDD" id="cd01834">
    <property type="entry name" value="SGNH_hydrolase_like_2"/>
    <property type="match status" value="1"/>
</dbReference>
<accession>G8UJL5</accession>
<sequence>MNTMKTRRDFLRNTTLAGLGMLSLPELAKAVVNEQHSVSAPKITVKNNAVILFQGDSITDCGRNREAVDCNTFDMMGPGYALLAATQLLKTYADRQLKIYNRGISGNKVYQLRNRWEVDTLTFMPDILSILIGVNDFWHTLSSGYKGTAETYENDLRDLLNYTKEKLPHIQLVLGEPFALRGGSAIDEPKWFPMFDAYRKSLKKLANEFGAVFVPYQSAFDAAMKLAPARYWSADGVHPDLPGRQLMADVWLEATGLKK</sequence>
<reference evidence="3" key="1">
    <citation type="submission" date="2011-12" db="EMBL/GenBank/DDBJ databases">
        <title>Complete sequence of Tannerella forsythia ATCC 43037.</title>
        <authorList>
            <person name="Dewhirst F."/>
            <person name="Tanner A."/>
            <person name="Izard J."/>
            <person name="Brinkac L."/>
            <person name="Durkin A.S."/>
            <person name="Hostetler J."/>
            <person name="Shetty J."/>
            <person name="Torralba M."/>
            <person name="Gill S."/>
            <person name="Nelson K."/>
        </authorList>
    </citation>
    <scope>NUCLEOTIDE SEQUENCE [LARGE SCALE GENOMIC DNA]</scope>
    <source>
        <strain evidence="3">ATCC 43037 / JCM 10827 / CCUG 33226 / KCTC 5666 / FDC 338</strain>
    </source>
</reference>
<dbReference type="KEGG" id="tfo:BFO_0291"/>
<dbReference type="Pfam" id="PF13472">
    <property type="entry name" value="Lipase_GDSL_2"/>
    <property type="match status" value="1"/>
</dbReference>
<evidence type="ECO:0000313" key="2">
    <source>
        <dbReference type="EMBL" id="AEW22150.1"/>
    </source>
</evidence>
<name>G8UJL5_TANFA</name>
<evidence type="ECO:0000313" key="3">
    <source>
        <dbReference type="Proteomes" id="UP000005436"/>
    </source>
</evidence>
<dbReference type="GO" id="GO:0004622">
    <property type="term" value="F:phosphatidylcholine lysophospholipase activity"/>
    <property type="evidence" value="ECO:0007669"/>
    <property type="project" value="TreeGrafter"/>
</dbReference>
<dbReference type="InterPro" id="IPR036514">
    <property type="entry name" value="SGNH_hydro_sf"/>
</dbReference>
<organism evidence="2 3">
    <name type="scientific">Tannerella forsythia (strain ATCC 43037 / JCM 10827 / CCUG 21028 A / KCTC 5666 / FDC 338)</name>
    <name type="common">Bacteroides forsythus</name>
    <dbReference type="NCBI Taxonomy" id="203275"/>
    <lineage>
        <taxon>Bacteria</taxon>
        <taxon>Pseudomonadati</taxon>
        <taxon>Bacteroidota</taxon>
        <taxon>Bacteroidia</taxon>
        <taxon>Bacteroidales</taxon>
        <taxon>Tannerellaceae</taxon>
        <taxon>Tannerella</taxon>
    </lineage>
</organism>
<dbReference type="PANTHER" id="PTHR30383:SF5">
    <property type="entry name" value="SGNH HYDROLASE-TYPE ESTERASE DOMAIN-CONTAINING PROTEIN"/>
    <property type="match status" value="1"/>
</dbReference>